<dbReference type="CDD" id="cd00383">
    <property type="entry name" value="trans_reg_C"/>
    <property type="match status" value="1"/>
</dbReference>
<dbReference type="Pfam" id="PF00486">
    <property type="entry name" value="Trans_reg_C"/>
    <property type="match status" value="1"/>
</dbReference>
<dbReference type="PROSITE" id="PS50110">
    <property type="entry name" value="RESPONSE_REGULATORY"/>
    <property type="match status" value="1"/>
</dbReference>
<feature type="domain" description="OmpR/PhoB-type" evidence="7">
    <location>
        <begin position="124"/>
        <end position="222"/>
    </location>
</feature>
<accession>A0A3B0YZZ8</accession>
<dbReference type="Gene3D" id="1.10.10.10">
    <property type="entry name" value="Winged helix-like DNA-binding domain superfamily/Winged helix DNA-binding domain"/>
    <property type="match status" value="1"/>
</dbReference>
<dbReference type="InterPro" id="IPR001867">
    <property type="entry name" value="OmpR/PhoB-type_DNA-bd"/>
</dbReference>
<dbReference type="SMART" id="SM00862">
    <property type="entry name" value="Trans_reg_C"/>
    <property type="match status" value="1"/>
</dbReference>
<dbReference type="GO" id="GO:0000156">
    <property type="term" value="F:phosphorelay response regulator activity"/>
    <property type="evidence" value="ECO:0007669"/>
    <property type="project" value="TreeGrafter"/>
</dbReference>
<keyword evidence="5" id="KW-0804">Transcription</keyword>
<dbReference type="SMART" id="SM00448">
    <property type="entry name" value="REC"/>
    <property type="match status" value="1"/>
</dbReference>
<dbReference type="FunFam" id="1.10.10.10:FF:000005">
    <property type="entry name" value="Two-component system response regulator"/>
    <property type="match status" value="1"/>
</dbReference>
<name>A0A3B0YZZ8_9ZZZZ</name>
<dbReference type="EMBL" id="UOFQ01000046">
    <property type="protein sequence ID" value="VAW86618.1"/>
    <property type="molecule type" value="Genomic_DNA"/>
</dbReference>
<dbReference type="GO" id="GO:0000976">
    <property type="term" value="F:transcription cis-regulatory region binding"/>
    <property type="evidence" value="ECO:0007669"/>
    <property type="project" value="TreeGrafter"/>
</dbReference>
<dbReference type="Gene3D" id="6.10.250.690">
    <property type="match status" value="1"/>
</dbReference>
<dbReference type="InterPro" id="IPR011006">
    <property type="entry name" value="CheY-like_superfamily"/>
</dbReference>
<dbReference type="InterPro" id="IPR039420">
    <property type="entry name" value="WalR-like"/>
</dbReference>
<gene>
    <name evidence="8" type="ORF">MNBD_GAMMA17-346</name>
</gene>
<sequence>MRVLIVEDEEALRQQLHQRLTDAGYAVDVAENGEEGKYIGKEFPIDVAVVDIGLPHMSGIDMIRSLRGLDKDFPILILTARGRWQDKVEGLEAGADDYLVKPFHMEELEARIKALLRRAAGFSQPTITSGPITLNTTSQEVRLNGTLLDLTAYEFKVLEYLMLHAGQVISKTVLTEHIYAQDYDRDSNVIEVFVGRLRRKLDPNNEVKPIETLRGRGYRFNINNP</sequence>
<evidence type="ECO:0000313" key="8">
    <source>
        <dbReference type="EMBL" id="VAW86618.1"/>
    </source>
</evidence>
<dbReference type="InterPro" id="IPR036388">
    <property type="entry name" value="WH-like_DNA-bd_sf"/>
</dbReference>
<dbReference type="CDD" id="cd19934">
    <property type="entry name" value="REC_OmpR_EcPhoP-like"/>
    <property type="match status" value="1"/>
</dbReference>
<dbReference type="GO" id="GO:0032993">
    <property type="term" value="C:protein-DNA complex"/>
    <property type="evidence" value="ECO:0007669"/>
    <property type="project" value="TreeGrafter"/>
</dbReference>
<protein>
    <submittedName>
        <fullName evidence="8">Transcriptional regulatory protein PhoP</fullName>
    </submittedName>
</protein>
<evidence type="ECO:0000256" key="2">
    <source>
        <dbReference type="ARBA" id="ARBA00023012"/>
    </source>
</evidence>
<dbReference type="PROSITE" id="PS51755">
    <property type="entry name" value="OMPR_PHOB"/>
    <property type="match status" value="1"/>
</dbReference>
<dbReference type="Pfam" id="PF00072">
    <property type="entry name" value="Response_reg"/>
    <property type="match status" value="1"/>
</dbReference>
<keyword evidence="4" id="KW-0238">DNA-binding</keyword>
<dbReference type="PANTHER" id="PTHR48111">
    <property type="entry name" value="REGULATOR OF RPOS"/>
    <property type="match status" value="1"/>
</dbReference>
<evidence type="ECO:0000256" key="3">
    <source>
        <dbReference type="ARBA" id="ARBA00023015"/>
    </source>
</evidence>
<evidence type="ECO:0000256" key="1">
    <source>
        <dbReference type="ARBA" id="ARBA00022553"/>
    </source>
</evidence>
<dbReference type="SUPFAM" id="SSF52172">
    <property type="entry name" value="CheY-like"/>
    <property type="match status" value="1"/>
</dbReference>
<dbReference type="PANTHER" id="PTHR48111:SF71">
    <property type="entry name" value="TRANSCRIPTIONAL REGULATORY PROTEIN PHOP"/>
    <property type="match status" value="1"/>
</dbReference>
<evidence type="ECO:0000259" key="6">
    <source>
        <dbReference type="PROSITE" id="PS50110"/>
    </source>
</evidence>
<proteinExistence type="predicted"/>
<dbReference type="Gene3D" id="3.40.50.2300">
    <property type="match status" value="1"/>
</dbReference>
<dbReference type="InterPro" id="IPR001789">
    <property type="entry name" value="Sig_transdc_resp-reg_receiver"/>
</dbReference>
<evidence type="ECO:0000256" key="4">
    <source>
        <dbReference type="ARBA" id="ARBA00023125"/>
    </source>
</evidence>
<reference evidence="8" key="1">
    <citation type="submission" date="2018-06" db="EMBL/GenBank/DDBJ databases">
        <authorList>
            <person name="Zhirakovskaya E."/>
        </authorList>
    </citation>
    <scope>NUCLEOTIDE SEQUENCE</scope>
</reference>
<feature type="domain" description="Response regulatory" evidence="6">
    <location>
        <begin position="2"/>
        <end position="116"/>
    </location>
</feature>
<keyword evidence="3" id="KW-0805">Transcription regulation</keyword>
<dbReference type="FunFam" id="3.40.50.2300:FF:000002">
    <property type="entry name" value="DNA-binding response regulator PhoP"/>
    <property type="match status" value="1"/>
</dbReference>
<evidence type="ECO:0000256" key="5">
    <source>
        <dbReference type="ARBA" id="ARBA00023163"/>
    </source>
</evidence>
<dbReference type="GO" id="GO:0005829">
    <property type="term" value="C:cytosol"/>
    <property type="evidence" value="ECO:0007669"/>
    <property type="project" value="TreeGrafter"/>
</dbReference>
<dbReference type="AlphaFoldDB" id="A0A3B0YZZ8"/>
<evidence type="ECO:0000259" key="7">
    <source>
        <dbReference type="PROSITE" id="PS51755"/>
    </source>
</evidence>
<keyword evidence="1" id="KW-0597">Phosphoprotein</keyword>
<keyword evidence="2" id="KW-0902">Two-component regulatory system</keyword>
<dbReference type="GO" id="GO:0006355">
    <property type="term" value="P:regulation of DNA-templated transcription"/>
    <property type="evidence" value="ECO:0007669"/>
    <property type="project" value="InterPro"/>
</dbReference>
<organism evidence="8">
    <name type="scientific">hydrothermal vent metagenome</name>
    <dbReference type="NCBI Taxonomy" id="652676"/>
    <lineage>
        <taxon>unclassified sequences</taxon>
        <taxon>metagenomes</taxon>
        <taxon>ecological metagenomes</taxon>
    </lineage>
</organism>